<evidence type="ECO:0000256" key="6">
    <source>
        <dbReference type="ARBA" id="ARBA00023136"/>
    </source>
</evidence>
<gene>
    <name evidence="9" type="ORF">FYJ43_06115</name>
</gene>
<dbReference type="Proteomes" id="UP000466104">
    <property type="component" value="Unassembled WGS sequence"/>
</dbReference>
<keyword evidence="3" id="KW-0813">Transport</keyword>
<dbReference type="PROSITE" id="PS50283">
    <property type="entry name" value="NA_SOLUT_SYMP_3"/>
    <property type="match status" value="1"/>
</dbReference>
<reference evidence="9 10" key="1">
    <citation type="submission" date="2019-08" db="EMBL/GenBank/DDBJ databases">
        <title>In-depth cultivation of the pig gut microbiome towards novel bacterial diversity and tailored functional studies.</title>
        <authorList>
            <person name="Wylensek D."/>
            <person name="Hitch T.C.A."/>
            <person name="Clavel T."/>
        </authorList>
    </citation>
    <scope>NUCLEOTIDE SEQUENCE [LARGE SCALE GENOMIC DNA]</scope>
    <source>
        <strain evidence="9 10">WCA-380-WT-3A</strain>
    </source>
</reference>
<accession>A0A7K0J6R4</accession>
<dbReference type="InterPro" id="IPR050277">
    <property type="entry name" value="Sodium:Solute_Symporter"/>
</dbReference>
<feature type="transmembrane region" description="Helical" evidence="8">
    <location>
        <begin position="42"/>
        <end position="63"/>
    </location>
</feature>
<evidence type="ECO:0000256" key="5">
    <source>
        <dbReference type="ARBA" id="ARBA00022989"/>
    </source>
</evidence>
<evidence type="ECO:0000256" key="3">
    <source>
        <dbReference type="ARBA" id="ARBA00022448"/>
    </source>
</evidence>
<dbReference type="GO" id="GO:0022857">
    <property type="term" value="F:transmembrane transporter activity"/>
    <property type="evidence" value="ECO:0007669"/>
    <property type="project" value="InterPro"/>
</dbReference>
<evidence type="ECO:0000256" key="7">
    <source>
        <dbReference type="RuleBase" id="RU362091"/>
    </source>
</evidence>
<evidence type="ECO:0000313" key="9">
    <source>
        <dbReference type="EMBL" id="MSS45622.1"/>
    </source>
</evidence>
<dbReference type="InterPro" id="IPR038377">
    <property type="entry name" value="Na/Glc_symporter_sf"/>
</dbReference>
<evidence type="ECO:0000313" key="10">
    <source>
        <dbReference type="Proteomes" id="UP000466104"/>
    </source>
</evidence>
<dbReference type="Gene3D" id="1.20.1730.10">
    <property type="entry name" value="Sodium/glucose cotransporter"/>
    <property type="match status" value="1"/>
</dbReference>
<feature type="transmembrane region" description="Helical" evidence="8">
    <location>
        <begin position="181"/>
        <end position="200"/>
    </location>
</feature>
<keyword evidence="5 8" id="KW-1133">Transmembrane helix</keyword>
<feature type="transmembrane region" description="Helical" evidence="8">
    <location>
        <begin position="119"/>
        <end position="148"/>
    </location>
</feature>
<dbReference type="GO" id="GO:0005886">
    <property type="term" value="C:plasma membrane"/>
    <property type="evidence" value="ECO:0007669"/>
    <property type="project" value="TreeGrafter"/>
</dbReference>
<protein>
    <submittedName>
        <fullName evidence="9">Sodium:solute symporter</fullName>
    </submittedName>
</protein>
<dbReference type="AlphaFoldDB" id="A0A7K0J6R4"/>
<name>A0A7K0J6R4_9ACTN</name>
<organism evidence="9 10">
    <name type="scientific">Cutibacterium porci</name>
    <dbReference type="NCBI Taxonomy" id="2605781"/>
    <lineage>
        <taxon>Bacteria</taxon>
        <taxon>Bacillati</taxon>
        <taxon>Actinomycetota</taxon>
        <taxon>Actinomycetes</taxon>
        <taxon>Propionibacteriales</taxon>
        <taxon>Propionibacteriaceae</taxon>
        <taxon>Cutibacterium</taxon>
    </lineage>
</organism>
<keyword evidence="4 8" id="KW-0812">Transmembrane</keyword>
<proteinExistence type="inferred from homology"/>
<dbReference type="PANTHER" id="PTHR48086">
    <property type="entry name" value="SODIUM/PROLINE SYMPORTER-RELATED"/>
    <property type="match status" value="1"/>
</dbReference>
<dbReference type="InterPro" id="IPR001734">
    <property type="entry name" value="Na/solute_symporter"/>
</dbReference>
<evidence type="ECO:0000256" key="4">
    <source>
        <dbReference type="ARBA" id="ARBA00022692"/>
    </source>
</evidence>
<keyword evidence="6 8" id="KW-0472">Membrane</keyword>
<feature type="transmembrane region" description="Helical" evidence="8">
    <location>
        <begin position="69"/>
        <end position="93"/>
    </location>
</feature>
<sequence>MSLSAVDFIVIALYFAAMIGIGVWSVIKTNTREDYLVAGRRLGFPLFFGCMAAMAVGGAVTVGGTGKGYQLGIAGAWVGGSLGMGLILLGMLVSSKLNRLRALSINEVIERNYGTTARIFGAILTIIYTVALTVVQVVSMGAIVEGIWPTLGPIYAMILSGAVVVFYTFLGGMWSVTMTDIVQFVVKTLGIMILVPVFVLRDKRIGGVSGFIDKVPSSHWNIGAMGGWGTLYWILLYVPGLVIGQDIWQRVFTARNDKIAKRGTLLAGLYSILYAFAAVMLGMSVFAAGIKLDRPELVFEAGVTHFLPMGAAGLLLAAALAASMSVASGTMLACSTVVYNDIYLRFIKKQSSGASADPGLSAMERHHAARSEAVEPASGKHDVWVNRAIAGTLRLAIIGLSVWITSLGGEPIFKALDLSYGFLSGAVFIPVFAAFILKKVSPRAGLCSLGASAVAIMVTMTYGETQGDLDFAIGGNWPIIIGMAIGLVTYTVITLADANKITPNTEIDEGAVGELPVEV</sequence>
<feature type="transmembrane region" description="Helical" evidence="8">
    <location>
        <begin position="418"/>
        <end position="437"/>
    </location>
</feature>
<feature type="transmembrane region" description="Helical" evidence="8">
    <location>
        <begin position="310"/>
        <end position="339"/>
    </location>
</feature>
<comment type="caution">
    <text evidence="9">The sequence shown here is derived from an EMBL/GenBank/DDBJ whole genome shotgun (WGS) entry which is preliminary data.</text>
</comment>
<evidence type="ECO:0000256" key="2">
    <source>
        <dbReference type="ARBA" id="ARBA00006434"/>
    </source>
</evidence>
<comment type="subcellular location">
    <subcellularLocation>
        <location evidence="1">Membrane</location>
        <topology evidence="1">Multi-pass membrane protein</topology>
    </subcellularLocation>
</comment>
<feature type="transmembrane region" description="Helical" evidence="8">
    <location>
        <begin position="475"/>
        <end position="496"/>
    </location>
</feature>
<feature type="transmembrane region" description="Helical" evidence="8">
    <location>
        <begin position="388"/>
        <end position="406"/>
    </location>
</feature>
<dbReference type="Pfam" id="PF00474">
    <property type="entry name" value="SSF"/>
    <property type="match status" value="1"/>
</dbReference>
<feature type="transmembrane region" description="Helical" evidence="8">
    <location>
        <begin position="154"/>
        <end position="174"/>
    </location>
</feature>
<evidence type="ECO:0000256" key="8">
    <source>
        <dbReference type="SAM" id="Phobius"/>
    </source>
</evidence>
<evidence type="ECO:0000256" key="1">
    <source>
        <dbReference type="ARBA" id="ARBA00004141"/>
    </source>
</evidence>
<feature type="transmembrane region" description="Helical" evidence="8">
    <location>
        <begin position="220"/>
        <end position="244"/>
    </location>
</feature>
<dbReference type="PANTHER" id="PTHR48086:SF7">
    <property type="entry name" value="SODIUM-SOLUTE SYMPORTER-RELATED"/>
    <property type="match status" value="1"/>
</dbReference>
<dbReference type="EMBL" id="VUMG01000002">
    <property type="protein sequence ID" value="MSS45622.1"/>
    <property type="molecule type" value="Genomic_DNA"/>
</dbReference>
<keyword evidence="10" id="KW-1185">Reference proteome</keyword>
<feature type="transmembrane region" description="Helical" evidence="8">
    <location>
        <begin position="265"/>
        <end position="290"/>
    </location>
</feature>
<comment type="similarity">
    <text evidence="2 7">Belongs to the sodium:solute symporter (SSF) (TC 2.A.21) family.</text>
</comment>
<feature type="transmembrane region" description="Helical" evidence="8">
    <location>
        <begin position="6"/>
        <end position="27"/>
    </location>
</feature>
<feature type="transmembrane region" description="Helical" evidence="8">
    <location>
        <begin position="444"/>
        <end position="463"/>
    </location>
</feature>